<keyword evidence="3" id="KW-1185">Reference proteome</keyword>
<name>M0DTQ5_9EURY</name>
<sequence>MTAPYRLRDGIGDWQAMSAFLAMILCAAALGLFPSVVDDYGALTLAYVAFFTVLLLVNMNTTDRRLREVSGS</sequence>
<evidence type="ECO:0000256" key="1">
    <source>
        <dbReference type="SAM" id="Phobius"/>
    </source>
</evidence>
<dbReference type="Proteomes" id="UP000011523">
    <property type="component" value="Unassembled WGS sequence"/>
</dbReference>
<feature type="transmembrane region" description="Helical" evidence="1">
    <location>
        <begin position="40"/>
        <end position="57"/>
    </location>
</feature>
<gene>
    <name evidence="2" type="ORF">C472_05713</name>
</gene>
<protein>
    <submittedName>
        <fullName evidence="2">Uncharacterized protein</fullName>
    </submittedName>
</protein>
<dbReference type="AlphaFoldDB" id="M0DTQ5"/>
<dbReference type="PATRIC" id="fig|1227485.3.peg.1100"/>
<evidence type="ECO:0000313" key="3">
    <source>
        <dbReference type="Proteomes" id="UP000011523"/>
    </source>
</evidence>
<organism evidence="2 3">
    <name type="scientific">Halorubrum tebenquichense DSM 14210</name>
    <dbReference type="NCBI Taxonomy" id="1227485"/>
    <lineage>
        <taxon>Archaea</taxon>
        <taxon>Methanobacteriati</taxon>
        <taxon>Methanobacteriota</taxon>
        <taxon>Stenosarchaea group</taxon>
        <taxon>Halobacteria</taxon>
        <taxon>Halobacteriales</taxon>
        <taxon>Haloferacaceae</taxon>
        <taxon>Halorubrum</taxon>
    </lineage>
</organism>
<dbReference type="OrthoDB" id="329819at2157"/>
<feature type="transmembrane region" description="Helical" evidence="1">
    <location>
        <begin position="12"/>
        <end position="34"/>
    </location>
</feature>
<accession>M0DTQ5</accession>
<evidence type="ECO:0000313" key="2">
    <source>
        <dbReference type="EMBL" id="ELZ38885.1"/>
    </source>
</evidence>
<keyword evidence="1" id="KW-0812">Transmembrane</keyword>
<dbReference type="EMBL" id="AOJD01000032">
    <property type="protein sequence ID" value="ELZ38885.1"/>
    <property type="molecule type" value="Genomic_DNA"/>
</dbReference>
<comment type="caution">
    <text evidence="2">The sequence shown here is derived from an EMBL/GenBank/DDBJ whole genome shotgun (WGS) entry which is preliminary data.</text>
</comment>
<keyword evidence="1" id="KW-1133">Transmembrane helix</keyword>
<reference evidence="2 3" key="1">
    <citation type="journal article" date="2014" name="PLoS Genet.">
        <title>Phylogenetically driven sequencing of extremely halophilic archaea reveals strategies for static and dynamic osmo-response.</title>
        <authorList>
            <person name="Becker E.A."/>
            <person name="Seitzer P.M."/>
            <person name="Tritt A."/>
            <person name="Larsen D."/>
            <person name="Krusor M."/>
            <person name="Yao A.I."/>
            <person name="Wu D."/>
            <person name="Madern D."/>
            <person name="Eisen J.A."/>
            <person name="Darling A.E."/>
            <person name="Facciotti M.T."/>
        </authorList>
    </citation>
    <scope>NUCLEOTIDE SEQUENCE [LARGE SCALE GENOMIC DNA]</scope>
    <source>
        <strain evidence="2 3">DSM 14210</strain>
    </source>
</reference>
<keyword evidence="1" id="KW-0472">Membrane</keyword>
<proteinExistence type="predicted"/>
<dbReference type="RefSeq" id="WP_006628833.1">
    <property type="nucleotide sequence ID" value="NZ_AOJD01000032.1"/>
</dbReference>